<evidence type="ECO:0000259" key="12">
    <source>
        <dbReference type="PROSITE" id="PS50112"/>
    </source>
</evidence>
<dbReference type="InterPro" id="IPR000700">
    <property type="entry name" value="PAS-assoc_C"/>
</dbReference>
<dbReference type="SUPFAM" id="SSF52172">
    <property type="entry name" value="CheY-like"/>
    <property type="match status" value="1"/>
</dbReference>
<dbReference type="SMART" id="SM00388">
    <property type="entry name" value="HisKA"/>
    <property type="match status" value="1"/>
</dbReference>
<evidence type="ECO:0000256" key="4">
    <source>
        <dbReference type="ARBA" id="ARBA00022679"/>
    </source>
</evidence>
<dbReference type="CDD" id="cd00156">
    <property type="entry name" value="REC"/>
    <property type="match status" value="1"/>
</dbReference>
<feature type="domain" description="PAC" evidence="13">
    <location>
        <begin position="2"/>
        <end position="54"/>
    </location>
</feature>
<keyword evidence="6" id="KW-0418">Kinase</keyword>
<dbReference type="InterPro" id="IPR035965">
    <property type="entry name" value="PAS-like_dom_sf"/>
</dbReference>
<dbReference type="Pfam" id="PF02518">
    <property type="entry name" value="HATPase_c"/>
    <property type="match status" value="1"/>
</dbReference>
<keyword evidence="4" id="KW-0808">Transferase</keyword>
<evidence type="ECO:0000256" key="7">
    <source>
        <dbReference type="ARBA" id="ARBA00022840"/>
    </source>
</evidence>
<dbReference type="PROSITE" id="PS50110">
    <property type="entry name" value="RESPONSE_REGULATORY"/>
    <property type="match status" value="1"/>
</dbReference>
<reference evidence="14 15" key="1">
    <citation type="journal article" date="2017" name="Genome Announc.">
        <title>Complete Genome Sequences of Two Acetylene-Fermenting Pelobacter acetylenicus Strains.</title>
        <authorList>
            <person name="Sutton J.M."/>
            <person name="Baesman S.M."/>
            <person name="Fierst J.L."/>
            <person name="Poret-Peterson A.T."/>
            <person name="Oremland R.S."/>
            <person name="Dunlap D.S."/>
            <person name="Akob D.M."/>
        </authorList>
    </citation>
    <scope>NUCLEOTIDE SEQUENCE [LARGE SCALE GENOMIC DNA]</scope>
    <source>
        <strain evidence="14 15">DSM 3247</strain>
    </source>
</reference>
<dbReference type="GO" id="GO:0006355">
    <property type="term" value="P:regulation of DNA-templated transcription"/>
    <property type="evidence" value="ECO:0007669"/>
    <property type="project" value="InterPro"/>
</dbReference>
<dbReference type="NCBIfam" id="TIGR00229">
    <property type="entry name" value="sensory_box"/>
    <property type="match status" value="1"/>
</dbReference>
<dbReference type="PANTHER" id="PTHR43065:SF42">
    <property type="entry name" value="TWO-COMPONENT SENSOR PPRA"/>
    <property type="match status" value="1"/>
</dbReference>
<dbReference type="SMART" id="SM00091">
    <property type="entry name" value="PAS"/>
    <property type="match status" value="1"/>
</dbReference>
<evidence type="ECO:0000256" key="5">
    <source>
        <dbReference type="ARBA" id="ARBA00022741"/>
    </source>
</evidence>
<dbReference type="PANTHER" id="PTHR43065">
    <property type="entry name" value="SENSOR HISTIDINE KINASE"/>
    <property type="match status" value="1"/>
</dbReference>
<evidence type="ECO:0000256" key="2">
    <source>
        <dbReference type="ARBA" id="ARBA00012438"/>
    </source>
</evidence>
<dbReference type="InterPro" id="IPR004358">
    <property type="entry name" value="Sig_transdc_His_kin-like_C"/>
</dbReference>
<dbReference type="EC" id="2.7.13.3" evidence="2"/>
<dbReference type="SMART" id="SM00086">
    <property type="entry name" value="PAC"/>
    <property type="match status" value="1"/>
</dbReference>
<evidence type="ECO:0000256" key="8">
    <source>
        <dbReference type="ARBA" id="ARBA00023012"/>
    </source>
</evidence>
<dbReference type="EMBL" id="CP015518">
    <property type="protein sequence ID" value="APG24550.1"/>
    <property type="molecule type" value="Genomic_DNA"/>
</dbReference>
<dbReference type="AlphaFoldDB" id="A0A1L3GF76"/>
<dbReference type="PRINTS" id="PR00344">
    <property type="entry name" value="BCTRLSENSOR"/>
</dbReference>
<dbReference type="InterPro" id="IPR036097">
    <property type="entry name" value="HisK_dim/P_sf"/>
</dbReference>
<keyword evidence="7" id="KW-0067">ATP-binding</keyword>
<dbReference type="SUPFAM" id="SSF55785">
    <property type="entry name" value="PYP-like sensor domain (PAS domain)"/>
    <property type="match status" value="2"/>
</dbReference>
<dbReference type="STRING" id="29542.A6070_14185"/>
<feature type="domain" description="Response regulatory" evidence="11">
    <location>
        <begin position="435"/>
        <end position="551"/>
    </location>
</feature>
<dbReference type="SUPFAM" id="SSF47384">
    <property type="entry name" value="Homodimeric domain of signal transducing histidine kinase"/>
    <property type="match status" value="1"/>
</dbReference>
<keyword evidence="8" id="KW-0902">Two-component regulatory system</keyword>
<dbReference type="InterPro" id="IPR036890">
    <property type="entry name" value="HATPase_C_sf"/>
</dbReference>
<dbReference type="GO" id="GO:0000155">
    <property type="term" value="F:phosphorelay sensor kinase activity"/>
    <property type="evidence" value="ECO:0007669"/>
    <property type="project" value="InterPro"/>
</dbReference>
<dbReference type="InterPro" id="IPR000014">
    <property type="entry name" value="PAS"/>
</dbReference>
<evidence type="ECO:0000313" key="14">
    <source>
        <dbReference type="EMBL" id="APG24550.1"/>
    </source>
</evidence>
<comment type="catalytic activity">
    <reaction evidence="1">
        <text>ATP + protein L-histidine = ADP + protein N-phospho-L-histidine.</text>
        <dbReference type="EC" id="2.7.13.3"/>
    </reaction>
</comment>
<dbReference type="InterPro" id="IPR001789">
    <property type="entry name" value="Sig_transdc_resp-reg_receiver"/>
</dbReference>
<gene>
    <name evidence="14" type="ORF">A7E75_05550</name>
</gene>
<evidence type="ECO:0000259" key="11">
    <source>
        <dbReference type="PROSITE" id="PS50110"/>
    </source>
</evidence>
<evidence type="ECO:0000256" key="6">
    <source>
        <dbReference type="ARBA" id="ARBA00022777"/>
    </source>
</evidence>
<dbReference type="Pfam" id="PF00989">
    <property type="entry name" value="PAS"/>
    <property type="match status" value="1"/>
</dbReference>
<evidence type="ECO:0000256" key="1">
    <source>
        <dbReference type="ARBA" id="ARBA00000085"/>
    </source>
</evidence>
<evidence type="ECO:0000313" key="15">
    <source>
        <dbReference type="Proteomes" id="UP000182264"/>
    </source>
</evidence>
<keyword evidence="5" id="KW-0547">Nucleotide-binding</keyword>
<dbReference type="InterPro" id="IPR001610">
    <property type="entry name" value="PAC"/>
</dbReference>
<evidence type="ECO:0000259" key="13">
    <source>
        <dbReference type="PROSITE" id="PS50113"/>
    </source>
</evidence>
<dbReference type="SMART" id="SM00387">
    <property type="entry name" value="HATPase_c"/>
    <property type="match status" value="1"/>
</dbReference>
<dbReference type="Pfam" id="PF00072">
    <property type="entry name" value="Response_reg"/>
    <property type="match status" value="1"/>
</dbReference>
<evidence type="ECO:0000259" key="10">
    <source>
        <dbReference type="PROSITE" id="PS50109"/>
    </source>
</evidence>
<organism evidence="14 15">
    <name type="scientific">Syntrophotalea acetylenica</name>
    <name type="common">Pelobacter acetylenicus</name>
    <dbReference type="NCBI Taxonomy" id="29542"/>
    <lineage>
        <taxon>Bacteria</taxon>
        <taxon>Pseudomonadati</taxon>
        <taxon>Thermodesulfobacteriota</taxon>
        <taxon>Desulfuromonadia</taxon>
        <taxon>Desulfuromonadales</taxon>
        <taxon>Syntrophotaleaceae</taxon>
        <taxon>Syntrophotalea</taxon>
    </lineage>
</organism>
<dbReference type="CDD" id="cd00082">
    <property type="entry name" value="HisKA"/>
    <property type="match status" value="1"/>
</dbReference>
<dbReference type="InterPro" id="IPR013767">
    <property type="entry name" value="PAS_fold"/>
</dbReference>
<dbReference type="Pfam" id="PF00512">
    <property type="entry name" value="HisKA"/>
    <property type="match status" value="1"/>
</dbReference>
<protein>
    <recommendedName>
        <fullName evidence="2">histidine kinase</fullName>
        <ecNumber evidence="2">2.7.13.3</ecNumber>
    </recommendedName>
</protein>
<proteinExistence type="predicted"/>
<dbReference type="RefSeq" id="WP_072286392.1">
    <property type="nucleotide sequence ID" value="NZ_CP015518.1"/>
</dbReference>
<keyword evidence="15" id="KW-1185">Reference proteome</keyword>
<sequence>MTTVEIEICNPEGEVRWQSWTDCPIFDEQGQLLEFQSVGRDITQEKHALERVRESQTRYRNFFENDLTGDFIATTDGYLVDCNPAFLRIFGFPSREQAMKKNLLELFFQDDRPAEFFDTLQQQGKMEYIDITTCKCDGTPLHLIANLVGEYDGDGQLKAVEGFLFDNTDLKNLQKQFLHAQKMEAMGRLAGGVAHDFNNLLTVISGYSQYLLQKYPDETLQGCLEQIVKAGEQAASLTSQLLAFSRRQVMQTREMDLNAVTADMQKMLRRILGADVELVVMRDPRLGLINADRGQIEQVIVNLAVNARDAMPNGGKLTIETINIELDEIYSSWHAGLAPGYYVMMSVTDTGCGMDTETINQIFEPFFTTKETGKGTGLGLSTVYGIVQQSGGHIHVYSEPGLGTTFKIYLPRIDSPLHDTTRETAASPVQRGTETILLVEDNESVRDLAHMVLKGNGYRILEASGPQEALKVFDGHDGHVHLLLTDVVMPGGSGPTLAEELRNRQQDLKVLYVSGYPQDTHAIRDLDTQKGAFLAKPFTPVSLGLKVREILG</sequence>
<dbReference type="SMART" id="SM00448">
    <property type="entry name" value="REC"/>
    <property type="match status" value="1"/>
</dbReference>
<dbReference type="PROSITE" id="PS50113">
    <property type="entry name" value="PAC"/>
    <property type="match status" value="1"/>
</dbReference>
<evidence type="ECO:0000256" key="3">
    <source>
        <dbReference type="ARBA" id="ARBA00022553"/>
    </source>
</evidence>
<dbReference type="InterPro" id="IPR003594">
    <property type="entry name" value="HATPase_dom"/>
</dbReference>
<accession>A0A1L3GF76</accession>
<dbReference type="PROSITE" id="PS50112">
    <property type="entry name" value="PAS"/>
    <property type="match status" value="1"/>
</dbReference>
<dbReference type="InterPro" id="IPR003661">
    <property type="entry name" value="HisK_dim/P_dom"/>
</dbReference>
<dbReference type="SUPFAM" id="SSF55874">
    <property type="entry name" value="ATPase domain of HSP90 chaperone/DNA topoisomerase II/histidine kinase"/>
    <property type="match status" value="1"/>
</dbReference>
<evidence type="ECO:0000256" key="9">
    <source>
        <dbReference type="PROSITE-ProRule" id="PRU00169"/>
    </source>
</evidence>
<dbReference type="CDD" id="cd00130">
    <property type="entry name" value="PAS"/>
    <property type="match status" value="1"/>
</dbReference>
<dbReference type="Gene3D" id="3.40.50.2300">
    <property type="match status" value="1"/>
</dbReference>
<dbReference type="Gene3D" id="3.30.450.20">
    <property type="entry name" value="PAS domain"/>
    <property type="match status" value="2"/>
</dbReference>
<dbReference type="GO" id="GO:0005524">
    <property type="term" value="F:ATP binding"/>
    <property type="evidence" value="ECO:0007669"/>
    <property type="project" value="UniProtKB-KW"/>
</dbReference>
<dbReference type="Gene3D" id="3.30.565.10">
    <property type="entry name" value="Histidine kinase-like ATPase, C-terminal domain"/>
    <property type="match status" value="1"/>
</dbReference>
<feature type="domain" description="Histidine kinase" evidence="10">
    <location>
        <begin position="192"/>
        <end position="414"/>
    </location>
</feature>
<name>A0A1L3GF76_SYNAC</name>
<dbReference type="Gene3D" id="1.10.287.130">
    <property type="match status" value="1"/>
</dbReference>
<dbReference type="Proteomes" id="UP000182264">
    <property type="component" value="Chromosome"/>
</dbReference>
<feature type="modified residue" description="4-aspartylphosphate" evidence="9">
    <location>
        <position position="486"/>
    </location>
</feature>
<dbReference type="InterPro" id="IPR005467">
    <property type="entry name" value="His_kinase_dom"/>
</dbReference>
<keyword evidence="3 9" id="KW-0597">Phosphoprotein</keyword>
<feature type="domain" description="PAS" evidence="12">
    <location>
        <begin position="55"/>
        <end position="112"/>
    </location>
</feature>
<dbReference type="InterPro" id="IPR011006">
    <property type="entry name" value="CheY-like_superfamily"/>
</dbReference>
<dbReference type="PROSITE" id="PS50109">
    <property type="entry name" value="HIS_KIN"/>
    <property type="match status" value="1"/>
</dbReference>